<proteinExistence type="inferred from homology"/>
<comment type="caution">
    <text evidence="2">The sequence shown here is derived from an EMBL/GenBank/DDBJ whole genome shotgun (WGS) entry which is preliminary data.</text>
</comment>
<dbReference type="EMBL" id="CAJZBQ010000028">
    <property type="protein sequence ID" value="CAG9321487.1"/>
    <property type="molecule type" value="Genomic_DNA"/>
</dbReference>
<dbReference type="Pfam" id="PF05517">
    <property type="entry name" value="p25-alpha"/>
    <property type="match status" value="1"/>
</dbReference>
<dbReference type="InterPro" id="IPR008907">
    <property type="entry name" value="TPP/p25"/>
</dbReference>
<reference evidence="2" key="1">
    <citation type="submission" date="2021-09" db="EMBL/GenBank/DDBJ databases">
        <authorList>
            <consortium name="AG Swart"/>
            <person name="Singh M."/>
            <person name="Singh A."/>
            <person name="Seah K."/>
            <person name="Emmerich C."/>
        </authorList>
    </citation>
    <scope>NUCLEOTIDE SEQUENCE</scope>
    <source>
        <strain evidence="2">ATCC30299</strain>
    </source>
</reference>
<dbReference type="AlphaFoldDB" id="A0AAU9J083"/>
<organism evidence="2 3">
    <name type="scientific">Blepharisma stoltei</name>
    <dbReference type="NCBI Taxonomy" id="1481888"/>
    <lineage>
        <taxon>Eukaryota</taxon>
        <taxon>Sar</taxon>
        <taxon>Alveolata</taxon>
        <taxon>Ciliophora</taxon>
        <taxon>Postciliodesmatophora</taxon>
        <taxon>Heterotrichea</taxon>
        <taxon>Heterotrichida</taxon>
        <taxon>Blepharismidae</taxon>
        <taxon>Blepharisma</taxon>
    </lineage>
</organism>
<dbReference type="GO" id="GO:0001578">
    <property type="term" value="P:microtubule bundle formation"/>
    <property type="evidence" value="ECO:0007669"/>
    <property type="project" value="TreeGrafter"/>
</dbReference>
<dbReference type="GO" id="GO:0005874">
    <property type="term" value="C:microtubule"/>
    <property type="evidence" value="ECO:0007669"/>
    <property type="project" value="TreeGrafter"/>
</dbReference>
<dbReference type="SUPFAM" id="SSF47473">
    <property type="entry name" value="EF-hand"/>
    <property type="match status" value="2"/>
</dbReference>
<gene>
    <name evidence="2" type="ORF">BSTOLATCC_MIC28767</name>
</gene>
<dbReference type="InterPro" id="IPR011992">
    <property type="entry name" value="EF-hand-dom_pair"/>
</dbReference>
<dbReference type="GO" id="GO:0015631">
    <property type="term" value="F:tubulin binding"/>
    <property type="evidence" value="ECO:0007669"/>
    <property type="project" value="InterPro"/>
</dbReference>
<protein>
    <submittedName>
        <fullName evidence="2">Uncharacterized protein</fullName>
    </submittedName>
</protein>
<sequence length="654" mass="74200">MSSAVNSDIDPDLILKKLKQLFLYYSSISSQDSSSFITPQKFLKLLKDSEVPDRSLKPQDLEILILSGKKKQKQINFDLFCSILIKISKSKYANSGISQSATSTLYALLNENILPLLDALIESGKITQIEEIDSTIDEECIEIINSAYEVLKEIYRNNFVWELISSEEKSVISQRSRQTFMAMLNNFNIIPDLLTPVAANKLWQEIAENSFESLKTSNYEDLGKVFTLKKFVVFLLRSAMIGNYAGRILSSSEKLSIFLEKLQMSDGFSRIDNRLCRPHSENMSFLSDPKVIDLLNGIAKEDIKLNTISSEAPIGFNISEQMYIQLELHMEKIESVFRLYCSWGNHMNANKLNSSNFIRLLTSAEIIGEPDEENKITRVDANLIFVSVTHKKNKTNKVTINFKKKSYLGPKDNDFGKMSFQQFLKALEIISGKVYQDLPQDQAFLSLIENRLLVLDFNNSTENYLKGLLSIVRDPSMSEIYSTLRQTLSPYIRLYLDEKSQLDFPQAVKFCTDFSIFPNVITKAKLTPIFYCLADIYSKNSLVISGTQSLTKSAKSLVEAHDTECINNDLFIDLIAMVSIEGNQSEKSSTEKICIALEKISQSKGPSLIPLMTGSPRTAGLHRSDYLMMVKKEEKKQEPVISFREVLLGRIEEL</sequence>
<evidence type="ECO:0000313" key="2">
    <source>
        <dbReference type="EMBL" id="CAG9321487.1"/>
    </source>
</evidence>
<dbReference type="PANTHER" id="PTHR12932">
    <property type="entry name" value="P25 ALPHA-RELATED"/>
    <property type="match status" value="1"/>
</dbReference>
<comment type="similarity">
    <text evidence="1">Belongs to the TPPP family.</text>
</comment>
<keyword evidence="3" id="KW-1185">Reference proteome</keyword>
<dbReference type="PANTHER" id="PTHR12932:SF9">
    <property type="entry name" value="TUBULIN POLYMERIZATION-PROMOTING PROTEIN HOMOLOG"/>
    <property type="match status" value="1"/>
</dbReference>
<dbReference type="GO" id="GO:0046785">
    <property type="term" value="P:microtubule polymerization"/>
    <property type="evidence" value="ECO:0007669"/>
    <property type="project" value="InterPro"/>
</dbReference>
<dbReference type="Gene3D" id="1.10.238.10">
    <property type="entry name" value="EF-hand"/>
    <property type="match status" value="2"/>
</dbReference>
<dbReference type="GO" id="GO:0032273">
    <property type="term" value="P:positive regulation of protein polymerization"/>
    <property type="evidence" value="ECO:0007669"/>
    <property type="project" value="TreeGrafter"/>
</dbReference>
<accession>A0AAU9J083</accession>
<name>A0AAU9J083_9CILI</name>
<evidence type="ECO:0000313" key="3">
    <source>
        <dbReference type="Proteomes" id="UP001162131"/>
    </source>
</evidence>
<dbReference type="Proteomes" id="UP001162131">
    <property type="component" value="Unassembled WGS sequence"/>
</dbReference>
<evidence type="ECO:0000256" key="1">
    <source>
        <dbReference type="ARBA" id="ARBA00010994"/>
    </source>
</evidence>